<dbReference type="Proteomes" id="UP000299102">
    <property type="component" value="Unassembled WGS sequence"/>
</dbReference>
<evidence type="ECO:0000313" key="1">
    <source>
        <dbReference type="EMBL" id="GBP08386.1"/>
    </source>
</evidence>
<organism evidence="1 2">
    <name type="scientific">Eumeta variegata</name>
    <name type="common">Bagworm moth</name>
    <name type="synonym">Eumeta japonica</name>
    <dbReference type="NCBI Taxonomy" id="151549"/>
    <lineage>
        <taxon>Eukaryota</taxon>
        <taxon>Metazoa</taxon>
        <taxon>Ecdysozoa</taxon>
        <taxon>Arthropoda</taxon>
        <taxon>Hexapoda</taxon>
        <taxon>Insecta</taxon>
        <taxon>Pterygota</taxon>
        <taxon>Neoptera</taxon>
        <taxon>Endopterygota</taxon>
        <taxon>Lepidoptera</taxon>
        <taxon>Glossata</taxon>
        <taxon>Ditrysia</taxon>
        <taxon>Tineoidea</taxon>
        <taxon>Psychidae</taxon>
        <taxon>Oiketicinae</taxon>
        <taxon>Eumeta</taxon>
    </lineage>
</organism>
<name>A0A4C1T2F4_EUMVA</name>
<keyword evidence="2" id="KW-1185">Reference proteome</keyword>
<reference evidence="1 2" key="1">
    <citation type="journal article" date="2019" name="Commun. Biol.">
        <title>The bagworm genome reveals a unique fibroin gene that provides high tensile strength.</title>
        <authorList>
            <person name="Kono N."/>
            <person name="Nakamura H."/>
            <person name="Ohtoshi R."/>
            <person name="Tomita M."/>
            <person name="Numata K."/>
            <person name="Arakawa K."/>
        </authorList>
    </citation>
    <scope>NUCLEOTIDE SEQUENCE [LARGE SCALE GENOMIC DNA]</scope>
</reference>
<sequence>MPYTENKFNQAIDSNNITKSVDCEEEHLVSKKENNLDISCIALRTRRKSICSLNNSKQNAEKKNTQNVNPLNDSCIALRTRRKTVCGRTDFNKEAESKSSQFNESFEIIDLSTDDDDTSEHTDSDIHNFIVDDNYEESDNKFEISCIANRTRRRKSLKCQRLPKIDELSDYNISDSIITRKLQCNRRINSRSYEEFNTATAAVPKAASMLKLENFPMQNFASILKVNNKKRVSSSNTKHYFNYHPSNYHHPHNSNRNRI</sequence>
<accession>A0A4C1T2F4</accession>
<proteinExistence type="predicted"/>
<gene>
    <name evidence="1" type="ORF">EVAR_69941_1</name>
</gene>
<dbReference type="AlphaFoldDB" id="A0A4C1T2F4"/>
<comment type="caution">
    <text evidence="1">The sequence shown here is derived from an EMBL/GenBank/DDBJ whole genome shotgun (WGS) entry which is preliminary data.</text>
</comment>
<evidence type="ECO:0000313" key="2">
    <source>
        <dbReference type="Proteomes" id="UP000299102"/>
    </source>
</evidence>
<protein>
    <submittedName>
        <fullName evidence="1">Uncharacterized protein</fullName>
    </submittedName>
</protein>
<dbReference type="EMBL" id="BGZK01004334">
    <property type="protein sequence ID" value="GBP08386.1"/>
    <property type="molecule type" value="Genomic_DNA"/>
</dbReference>